<feature type="domain" description="Vps72/YL1 C-terminal" evidence="6">
    <location>
        <begin position="576"/>
        <end position="605"/>
    </location>
</feature>
<dbReference type="RefSeq" id="XP_005842106.1">
    <property type="nucleotide sequence ID" value="XM_005842049.1"/>
</dbReference>
<dbReference type="HOGENOM" id="CLU_024420_2_0_1"/>
<evidence type="ECO:0000256" key="1">
    <source>
        <dbReference type="ARBA" id="ARBA00004496"/>
    </source>
</evidence>
<dbReference type="OMA" id="RDWRNTG"/>
<dbReference type="KEGG" id="gtt:GUITHDRAFT_149705"/>
<dbReference type="InterPro" id="IPR027974">
    <property type="entry name" value="DUF4470"/>
</dbReference>
<dbReference type="Proteomes" id="UP000011087">
    <property type="component" value="Unassembled WGS sequence"/>
</dbReference>
<dbReference type="EnsemblProtists" id="EKX55126">
    <property type="protein sequence ID" value="EKX55126"/>
    <property type="gene ID" value="GUITHDRAFT_149705"/>
</dbReference>
<evidence type="ECO:0000313" key="7">
    <source>
        <dbReference type="EMBL" id="EKX55126.1"/>
    </source>
</evidence>
<dbReference type="GO" id="GO:0070286">
    <property type="term" value="P:axonemal dynein complex assembly"/>
    <property type="evidence" value="ECO:0007669"/>
    <property type="project" value="InterPro"/>
</dbReference>
<dbReference type="Pfam" id="PF14737">
    <property type="entry name" value="DUF4470"/>
    <property type="match status" value="1"/>
</dbReference>
<reference evidence="9" key="2">
    <citation type="submission" date="2012-11" db="EMBL/GenBank/DDBJ databases">
        <authorList>
            <person name="Kuo A."/>
            <person name="Curtis B.A."/>
            <person name="Tanifuji G."/>
            <person name="Burki F."/>
            <person name="Gruber A."/>
            <person name="Irimia M."/>
            <person name="Maruyama S."/>
            <person name="Arias M.C."/>
            <person name="Ball S.G."/>
            <person name="Gile G.H."/>
            <person name="Hirakawa Y."/>
            <person name="Hopkins J.F."/>
            <person name="Rensing S.A."/>
            <person name="Schmutz J."/>
            <person name="Symeonidi A."/>
            <person name="Elias M."/>
            <person name="Eveleigh R.J."/>
            <person name="Herman E.K."/>
            <person name="Klute M.J."/>
            <person name="Nakayama T."/>
            <person name="Obornik M."/>
            <person name="Reyes-Prieto A."/>
            <person name="Armbrust E.V."/>
            <person name="Aves S.J."/>
            <person name="Beiko R.G."/>
            <person name="Coutinho P."/>
            <person name="Dacks J.B."/>
            <person name="Durnford D.G."/>
            <person name="Fast N.M."/>
            <person name="Green B.R."/>
            <person name="Grisdale C."/>
            <person name="Hempe F."/>
            <person name="Henrissat B."/>
            <person name="Hoppner M.P."/>
            <person name="Ishida K.-I."/>
            <person name="Kim E."/>
            <person name="Koreny L."/>
            <person name="Kroth P.G."/>
            <person name="Liu Y."/>
            <person name="Malik S.-B."/>
            <person name="Maier U.G."/>
            <person name="McRose D."/>
            <person name="Mock T."/>
            <person name="Neilson J.A."/>
            <person name="Onodera N.T."/>
            <person name="Poole A.M."/>
            <person name="Pritham E.J."/>
            <person name="Richards T.A."/>
            <person name="Rocap G."/>
            <person name="Roy S.W."/>
            <person name="Sarai C."/>
            <person name="Schaack S."/>
            <person name="Shirato S."/>
            <person name="Slamovits C.H."/>
            <person name="Spencer D.F."/>
            <person name="Suzuki S."/>
            <person name="Worden A.Z."/>
            <person name="Zauner S."/>
            <person name="Barry K."/>
            <person name="Bell C."/>
            <person name="Bharti A.K."/>
            <person name="Crow J.A."/>
            <person name="Grimwood J."/>
            <person name="Kramer R."/>
            <person name="Lindquist E."/>
            <person name="Lucas S."/>
            <person name="Salamov A."/>
            <person name="McFadden G.I."/>
            <person name="Lane C.E."/>
            <person name="Keeling P.J."/>
            <person name="Gray M.W."/>
            <person name="Grigoriev I.V."/>
            <person name="Archibald J.M."/>
        </authorList>
    </citation>
    <scope>NUCLEOTIDE SEQUENCE</scope>
    <source>
        <strain evidence="9">CCMP2712</strain>
    </source>
</reference>
<evidence type="ECO:0000256" key="5">
    <source>
        <dbReference type="SAM" id="MobiDB-lite"/>
    </source>
</evidence>
<dbReference type="PaxDb" id="55529-EKX55126"/>
<dbReference type="eggNOG" id="ENOG502QT97">
    <property type="taxonomic scope" value="Eukaryota"/>
</dbReference>
<dbReference type="InterPro" id="IPR028235">
    <property type="entry name" value="DNAAF3_C"/>
</dbReference>
<keyword evidence="9" id="KW-1185">Reference proteome</keyword>
<evidence type="ECO:0000313" key="9">
    <source>
        <dbReference type="Proteomes" id="UP000011087"/>
    </source>
</evidence>
<comment type="similarity">
    <text evidence="2">Belongs to the DNAAF3 family.</text>
</comment>
<keyword evidence="4" id="KW-0970">Cilium biogenesis/degradation</keyword>
<dbReference type="GO" id="GO:0044458">
    <property type="term" value="P:motile cilium assembly"/>
    <property type="evidence" value="ECO:0007669"/>
    <property type="project" value="TreeGrafter"/>
</dbReference>
<evidence type="ECO:0000256" key="3">
    <source>
        <dbReference type="ARBA" id="ARBA00022490"/>
    </source>
</evidence>
<protein>
    <recommendedName>
        <fullName evidence="6">Vps72/YL1 C-terminal domain-containing protein</fullName>
    </recommendedName>
</protein>
<dbReference type="GO" id="GO:0005737">
    <property type="term" value="C:cytoplasm"/>
    <property type="evidence" value="ECO:0007669"/>
    <property type="project" value="UniProtKB-SubCell"/>
</dbReference>
<organism evidence="7">
    <name type="scientific">Guillardia theta (strain CCMP2712)</name>
    <name type="common">Cryptophyte</name>
    <dbReference type="NCBI Taxonomy" id="905079"/>
    <lineage>
        <taxon>Eukaryota</taxon>
        <taxon>Cryptophyceae</taxon>
        <taxon>Pyrenomonadales</taxon>
        <taxon>Geminigeraceae</taxon>
        <taxon>Guillardia</taxon>
    </lineage>
</organism>
<comment type="subcellular location">
    <subcellularLocation>
        <location evidence="1">Cytoplasm</location>
    </subcellularLocation>
</comment>
<dbReference type="OrthoDB" id="538817at2759"/>
<dbReference type="Pfam" id="PF14740">
    <property type="entry name" value="DUF4471"/>
    <property type="match status" value="1"/>
</dbReference>
<gene>
    <name evidence="7" type="ORF">GUITHDRAFT_149705</name>
</gene>
<proteinExistence type="inferred from homology"/>
<name>L1K2S2_GUITC</name>
<dbReference type="GeneID" id="17311992"/>
<dbReference type="PANTHER" id="PTHR22118:SF14">
    <property type="entry name" value="DYNEIN AXONEMAL ASSEMBLY FACTOR 3"/>
    <property type="match status" value="1"/>
</dbReference>
<feature type="compositionally biased region" description="Polar residues" evidence="5">
    <location>
        <begin position="498"/>
        <end position="508"/>
    </location>
</feature>
<dbReference type="Pfam" id="PF08265">
    <property type="entry name" value="YL1_C"/>
    <property type="match status" value="1"/>
</dbReference>
<dbReference type="PANTHER" id="PTHR22118">
    <property type="entry name" value="DYNEIN ASSEMBLY FACTOR 3, AXONEMAL"/>
    <property type="match status" value="1"/>
</dbReference>
<feature type="region of interest" description="Disordered" evidence="5">
    <location>
        <begin position="488"/>
        <end position="521"/>
    </location>
</feature>
<dbReference type="SMART" id="SM00993">
    <property type="entry name" value="YL1_C"/>
    <property type="match status" value="1"/>
</dbReference>
<dbReference type="STRING" id="905079.L1K2S2"/>
<sequence>MKTKVQQYVEGVGGIRLWGFSPSEDLSNMVDGSKDDVLNILSMMPGDICSFLMTIARRHTKKTQQINYYIVERQPEALARYILLLSIFFDDDLGPRECTEIFLEIYGNNMLRKQTSAFLHSKVEELIKFLTNGEGKLAEFVDITQMKFKERDAIEKVFKTWYENIECNMEEWREKRLRSYYEDRFDYRKNLIDWDYSMNVKDWAEIIHSKLFLWWRQEGIAYEIRDSKYPQPNRTMASYAEGKEKGHSKLKRGYWGDIVQSPYWSIGVHADEQSLYKKRSFQHTKTCQHVAEYNIYSLLFELSAKKRYKMPQEDSEIHGRSFWSGLSHRDVEKVEEEGEIESLQDDRMDTLSTGRAPESGTKRVPQGIKLVLLQGESLEFMRGKKKYAELFHLVFLSNLCLQMLKEPLPELLHERATLVVEGADFMLNFDKNDRKAFNEKIKQLGKELGMVEESALRDKYKLYNGVHFPLYFLSYDKAAAKEVLEQRARRQQEEGETLQASLESTLSQSKEDERPTADALEGLEALDLQDRTYEVDAMNRPILLDGSARGWERRTLVLLGTKTSVAAAPAKAGPFGFCAVTGLPAKYKDPQTGLPYANVEAFKEIRRRHAGSTETQGELSEAVETANVGEEEATTRAEEAEKREGEEEEEEAVEPLIFQNRPKWRLGGSSVL</sequence>
<evidence type="ECO:0000256" key="4">
    <source>
        <dbReference type="ARBA" id="ARBA00022794"/>
    </source>
</evidence>
<evidence type="ECO:0000259" key="6">
    <source>
        <dbReference type="SMART" id="SM00993"/>
    </source>
</evidence>
<keyword evidence="3" id="KW-0963">Cytoplasm</keyword>
<feature type="region of interest" description="Disordered" evidence="5">
    <location>
        <begin position="609"/>
        <end position="659"/>
    </location>
</feature>
<dbReference type="AlphaFoldDB" id="L1K2S2"/>
<accession>L1K2S2</accession>
<evidence type="ECO:0000313" key="8">
    <source>
        <dbReference type="EnsemblProtists" id="EKX55126"/>
    </source>
</evidence>
<evidence type="ECO:0000256" key="2">
    <source>
        <dbReference type="ARBA" id="ARBA00010449"/>
    </source>
</evidence>
<reference evidence="7 9" key="1">
    <citation type="journal article" date="2012" name="Nature">
        <title>Algal genomes reveal evolutionary mosaicism and the fate of nucleomorphs.</title>
        <authorList>
            <consortium name="DOE Joint Genome Institute"/>
            <person name="Curtis B.A."/>
            <person name="Tanifuji G."/>
            <person name="Burki F."/>
            <person name="Gruber A."/>
            <person name="Irimia M."/>
            <person name="Maruyama S."/>
            <person name="Arias M.C."/>
            <person name="Ball S.G."/>
            <person name="Gile G.H."/>
            <person name="Hirakawa Y."/>
            <person name="Hopkins J.F."/>
            <person name="Kuo A."/>
            <person name="Rensing S.A."/>
            <person name="Schmutz J."/>
            <person name="Symeonidi A."/>
            <person name="Elias M."/>
            <person name="Eveleigh R.J."/>
            <person name="Herman E.K."/>
            <person name="Klute M.J."/>
            <person name="Nakayama T."/>
            <person name="Obornik M."/>
            <person name="Reyes-Prieto A."/>
            <person name="Armbrust E.V."/>
            <person name="Aves S.J."/>
            <person name="Beiko R.G."/>
            <person name="Coutinho P."/>
            <person name="Dacks J.B."/>
            <person name="Durnford D.G."/>
            <person name="Fast N.M."/>
            <person name="Green B.R."/>
            <person name="Grisdale C.J."/>
            <person name="Hempel F."/>
            <person name="Henrissat B."/>
            <person name="Hoppner M.P."/>
            <person name="Ishida K."/>
            <person name="Kim E."/>
            <person name="Koreny L."/>
            <person name="Kroth P.G."/>
            <person name="Liu Y."/>
            <person name="Malik S.B."/>
            <person name="Maier U.G."/>
            <person name="McRose D."/>
            <person name="Mock T."/>
            <person name="Neilson J.A."/>
            <person name="Onodera N.T."/>
            <person name="Poole A.M."/>
            <person name="Pritham E.J."/>
            <person name="Richards T.A."/>
            <person name="Rocap G."/>
            <person name="Roy S.W."/>
            <person name="Sarai C."/>
            <person name="Schaack S."/>
            <person name="Shirato S."/>
            <person name="Slamovits C.H."/>
            <person name="Spencer D.F."/>
            <person name="Suzuki S."/>
            <person name="Worden A.Z."/>
            <person name="Zauner S."/>
            <person name="Barry K."/>
            <person name="Bell C."/>
            <person name="Bharti A.K."/>
            <person name="Crow J.A."/>
            <person name="Grimwood J."/>
            <person name="Kramer R."/>
            <person name="Lindquist E."/>
            <person name="Lucas S."/>
            <person name="Salamov A."/>
            <person name="McFadden G.I."/>
            <person name="Lane C.E."/>
            <person name="Keeling P.J."/>
            <person name="Gray M.W."/>
            <person name="Grigoriev I.V."/>
            <person name="Archibald J.M."/>
        </authorList>
    </citation>
    <scope>NUCLEOTIDE SEQUENCE</scope>
    <source>
        <strain evidence="7 9">CCMP2712</strain>
    </source>
</reference>
<reference evidence="8" key="3">
    <citation type="submission" date="2016-03" db="UniProtKB">
        <authorList>
            <consortium name="EnsemblProtists"/>
        </authorList>
    </citation>
    <scope>IDENTIFICATION</scope>
</reference>
<dbReference type="InterPro" id="IPR039304">
    <property type="entry name" value="DNAAF3"/>
</dbReference>
<dbReference type="EMBL" id="JH992965">
    <property type="protein sequence ID" value="EKX55126.1"/>
    <property type="molecule type" value="Genomic_DNA"/>
</dbReference>
<dbReference type="InterPro" id="IPR013272">
    <property type="entry name" value="Vps72/YL1_C"/>
</dbReference>
<feature type="compositionally biased region" description="Basic and acidic residues" evidence="5">
    <location>
        <begin position="633"/>
        <end position="645"/>
    </location>
</feature>